<keyword evidence="1" id="KW-1133">Transmembrane helix</keyword>
<organism evidence="2 3">
    <name type="scientific">Paenibacillus cisolokensis</name>
    <dbReference type="NCBI Taxonomy" id="1658519"/>
    <lineage>
        <taxon>Bacteria</taxon>
        <taxon>Bacillati</taxon>
        <taxon>Bacillota</taxon>
        <taxon>Bacilli</taxon>
        <taxon>Bacillales</taxon>
        <taxon>Paenibacillaceae</taxon>
        <taxon>Paenibacillus</taxon>
    </lineage>
</organism>
<comment type="caution">
    <text evidence="2">The sequence shown here is derived from an EMBL/GenBank/DDBJ whole genome shotgun (WGS) entry which is preliminary data.</text>
</comment>
<gene>
    <name evidence="2" type="ORF">PACILC2_11400</name>
</gene>
<feature type="transmembrane region" description="Helical" evidence="1">
    <location>
        <begin position="37"/>
        <end position="61"/>
    </location>
</feature>
<sequence>MMKRTISYSGNRFIPSCFDSLKIERFHSMPIARSTVLWGHVLTSVVSNVISVVVIILVALISSLRGVEPLRQAFIHSAPRLVDFEMSLPQD</sequence>
<keyword evidence="3" id="KW-1185">Reference proteome</keyword>
<accession>A0ABQ4N335</accession>
<name>A0ABQ4N335_9BACL</name>
<reference evidence="2 3" key="1">
    <citation type="submission" date="2021-04" db="EMBL/GenBank/DDBJ databases">
        <title>Draft genome sequence of Paenibacillus cisolokensis, LC2-13A.</title>
        <authorList>
            <person name="Uke A."/>
            <person name="Chhe C."/>
            <person name="Baramee S."/>
            <person name="Kosugi A."/>
        </authorList>
    </citation>
    <scope>NUCLEOTIDE SEQUENCE [LARGE SCALE GENOMIC DNA]</scope>
    <source>
        <strain evidence="2 3">LC2-13A</strain>
    </source>
</reference>
<dbReference type="EMBL" id="BOVJ01000038">
    <property type="protein sequence ID" value="GIQ62572.1"/>
    <property type="molecule type" value="Genomic_DNA"/>
</dbReference>
<proteinExistence type="predicted"/>
<evidence type="ECO:0000313" key="2">
    <source>
        <dbReference type="EMBL" id="GIQ62572.1"/>
    </source>
</evidence>
<keyword evidence="1" id="KW-0812">Transmembrane</keyword>
<keyword evidence="1" id="KW-0472">Membrane</keyword>
<evidence type="ECO:0000313" key="3">
    <source>
        <dbReference type="Proteomes" id="UP000680304"/>
    </source>
</evidence>
<dbReference type="Proteomes" id="UP000680304">
    <property type="component" value="Unassembled WGS sequence"/>
</dbReference>
<protein>
    <submittedName>
        <fullName evidence="2">Uncharacterized protein</fullName>
    </submittedName>
</protein>
<evidence type="ECO:0000256" key="1">
    <source>
        <dbReference type="SAM" id="Phobius"/>
    </source>
</evidence>